<dbReference type="RefSeq" id="WP_147871204.1">
    <property type="nucleotide sequence ID" value="NZ_CP036264.1"/>
</dbReference>
<dbReference type="InterPro" id="IPR016047">
    <property type="entry name" value="M23ase_b-sheet_dom"/>
</dbReference>
<dbReference type="PANTHER" id="PTHR21666">
    <property type="entry name" value="PEPTIDASE-RELATED"/>
    <property type="match status" value="1"/>
</dbReference>
<dbReference type="InterPro" id="IPR050570">
    <property type="entry name" value="Cell_wall_metabolism_enzyme"/>
</dbReference>
<dbReference type="SUPFAM" id="SSF51261">
    <property type="entry name" value="Duplicated hybrid motif"/>
    <property type="match status" value="1"/>
</dbReference>
<dbReference type="Gene3D" id="1.10.1330.10">
    <property type="entry name" value="Dockerin domain"/>
    <property type="match status" value="1"/>
</dbReference>
<dbReference type="Pfam" id="PF07610">
    <property type="entry name" value="DUF1573"/>
    <property type="match status" value="1"/>
</dbReference>
<dbReference type="KEGG" id="smam:Mal15_63230"/>
<reference evidence="2 3" key="1">
    <citation type="submission" date="2019-02" db="EMBL/GenBank/DDBJ databases">
        <title>Planctomycetal bacteria perform biofilm scaping via a novel small molecule.</title>
        <authorList>
            <person name="Jeske O."/>
            <person name="Boedeker C."/>
            <person name="Wiegand S."/>
            <person name="Breitling P."/>
            <person name="Kallscheuer N."/>
            <person name="Jogler M."/>
            <person name="Rohde M."/>
            <person name="Petersen J."/>
            <person name="Medema M.H."/>
            <person name="Surup F."/>
            <person name="Jogler C."/>
        </authorList>
    </citation>
    <scope>NUCLEOTIDE SEQUENCE [LARGE SCALE GENOMIC DNA]</scope>
    <source>
        <strain evidence="2 3">Mal15</strain>
    </source>
</reference>
<dbReference type="EMBL" id="CP036264">
    <property type="protein sequence ID" value="QEG02237.1"/>
    <property type="molecule type" value="Genomic_DNA"/>
</dbReference>
<dbReference type="InterPro" id="IPR011055">
    <property type="entry name" value="Dup_hybrid_motif"/>
</dbReference>
<dbReference type="InterPro" id="IPR011467">
    <property type="entry name" value="DUF1573"/>
</dbReference>
<protein>
    <submittedName>
        <fullName evidence="2">Putative peptidase</fullName>
    </submittedName>
</protein>
<name>A0A5B9MQI3_9BACT</name>
<dbReference type="NCBIfam" id="NF012200">
    <property type="entry name" value="choice_anch_D"/>
    <property type="match status" value="1"/>
</dbReference>
<dbReference type="AlphaFoldDB" id="A0A5B9MQI3"/>
<dbReference type="GO" id="GO:0004222">
    <property type="term" value="F:metalloendopeptidase activity"/>
    <property type="evidence" value="ECO:0007669"/>
    <property type="project" value="TreeGrafter"/>
</dbReference>
<dbReference type="GO" id="GO:0000272">
    <property type="term" value="P:polysaccharide catabolic process"/>
    <property type="evidence" value="ECO:0007669"/>
    <property type="project" value="InterPro"/>
</dbReference>
<dbReference type="InterPro" id="IPR036439">
    <property type="entry name" value="Dockerin_dom_sf"/>
</dbReference>
<proteinExistence type="predicted"/>
<dbReference type="Proteomes" id="UP000321353">
    <property type="component" value="Chromosome"/>
</dbReference>
<keyword evidence="3" id="KW-1185">Reference proteome</keyword>
<evidence type="ECO:0000259" key="1">
    <source>
        <dbReference type="Pfam" id="PF01551"/>
    </source>
</evidence>
<accession>A0A5B9MQI3</accession>
<gene>
    <name evidence="2" type="ORF">Mal15_63230</name>
</gene>
<feature type="domain" description="M23ase beta-sheet core" evidence="1">
    <location>
        <begin position="285"/>
        <end position="382"/>
    </location>
</feature>
<dbReference type="Gene3D" id="2.70.70.10">
    <property type="entry name" value="Glucose Permease (Domain IIA)"/>
    <property type="match status" value="1"/>
</dbReference>
<sequence length="924" mass="100154">MRLGSLWTSIVRNGGENQITRPSSGIKMHPHDRSFERRFRSRSIERLETRALLSADLGNPVGDWAATSDSEHPHDESVWSGDVLSGDGDVHTVYQQQGLRETKLAESSSPNLRLIAGYVRDGQGNPIESPFLGQRLAIQVQFETTDLPAGSTHAFHFTVDGVTLGSGVLNTGAGQSAYTGFRWRAGWFATPGTHQVVVTADAFNTVVESDETDNSISFTFTTGTTTFAQPLIWPVEGTPYHDHAFLKYVDVDPTGGIEDFRGGGYAYDGHSAWDIAVRGYDEQDAGIEIYAAADGTVIDTHDGEFDRQTNLGSTFPPVNYVVVDHGDGWTTRYVHLRRDSVQVSVGDVVSAGDKLGYMASSGWSDITHLHFALEHYGFSVEPWYDPTTFLHDSVATLEYIGESQYVLSNGISNVPVAPHVREGTSQFNVFEQKSGQLVYTWNWFSGVEQGDVIHLDWRRPDGSVFRVNHVTAGNDWAHQWRWYSYFLPDQPDLGTWTIDVLINGVKLAEQSFVVAPQGVPEARVLQNGALIVDDRVTPIDFGTIPQSSFAPSRSFVLENHGEATLHLGDVTVPSGFTVTDPLPASLAPGQSDTLTVQLSTTTVGHFAGQVRIETDDADEGVYEFSVEGIVTSVNQPQQLILGLSERKTSEGTTLFGNVRRSDDGAGTSGPLVVNLTSDPALVTVPTSVTIPAGSDRVIFPIQTVADTSSSSDVVVQLSATPAVTPMAQNELLLLDVPAAPTVIEVELNGGDPSRSSLDSISVRFDQQVTLDSSGPEPAVKVLNRDSGAAVPIELAASVADEKTVLEITFTRPSEIVDGNHVLILKSPLITASGLQLDGNGNGVVDAEDDYRFGDQATDAFFRFYGDTDGDRDVDGQDYGRFGLTFLKSVGQAGFDSRLDSDFDGDVDGQDYGRFGLRFLRTLPL</sequence>
<organism evidence="2 3">
    <name type="scientific">Stieleria maiorica</name>
    <dbReference type="NCBI Taxonomy" id="2795974"/>
    <lineage>
        <taxon>Bacteria</taxon>
        <taxon>Pseudomonadati</taxon>
        <taxon>Planctomycetota</taxon>
        <taxon>Planctomycetia</taxon>
        <taxon>Pirellulales</taxon>
        <taxon>Pirellulaceae</taxon>
        <taxon>Stieleria</taxon>
    </lineage>
</organism>
<dbReference type="InterPro" id="IPR013783">
    <property type="entry name" value="Ig-like_fold"/>
</dbReference>
<dbReference type="Pfam" id="PF01551">
    <property type="entry name" value="Peptidase_M23"/>
    <property type="match status" value="1"/>
</dbReference>
<evidence type="ECO:0000313" key="3">
    <source>
        <dbReference type="Proteomes" id="UP000321353"/>
    </source>
</evidence>
<evidence type="ECO:0000313" key="2">
    <source>
        <dbReference type="EMBL" id="QEG02237.1"/>
    </source>
</evidence>
<dbReference type="CDD" id="cd12797">
    <property type="entry name" value="M23_peptidase"/>
    <property type="match status" value="1"/>
</dbReference>
<dbReference type="PANTHER" id="PTHR21666:SF270">
    <property type="entry name" value="MUREIN HYDROLASE ACTIVATOR ENVC"/>
    <property type="match status" value="1"/>
</dbReference>
<dbReference type="Gene3D" id="2.60.40.10">
    <property type="entry name" value="Immunoglobulins"/>
    <property type="match status" value="2"/>
</dbReference>